<comment type="caution">
    <text evidence="1">The sequence shown here is derived from an EMBL/GenBank/DDBJ whole genome shotgun (WGS) entry which is preliminary data.</text>
</comment>
<dbReference type="Proteomes" id="UP001162992">
    <property type="component" value="Chromosome 5"/>
</dbReference>
<keyword evidence="2" id="KW-1185">Reference proteome</keyword>
<name>A0ACC2DS73_DIPCM</name>
<evidence type="ECO:0000313" key="1">
    <source>
        <dbReference type="EMBL" id="KAJ7557131.1"/>
    </source>
</evidence>
<proteinExistence type="predicted"/>
<organism evidence="1 2">
    <name type="scientific">Diphasiastrum complanatum</name>
    <name type="common">Issler's clubmoss</name>
    <name type="synonym">Lycopodium complanatum</name>
    <dbReference type="NCBI Taxonomy" id="34168"/>
    <lineage>
        <taxon>Eukaryota</taxon>
        <taxon>Viridiplantae</taxon>
        <taxon>Streptophyta</taxon>
        <taxon>Embryophyta</taxon>
        <taxon>Tracheophyta</taxon>
        <taxon>Lycopodiopsida</taxon>
        <taxon>Lycopodiales</taxon>
        <taxon>Lycopodiaceae</taxon>
        <taxon>Lycopodioideae</taxon>
        <taxon>Diphasiastrum</taxon>
    </lineage>
</organism>
<dbReference type="EMBL" id="CM055096">
    <property type="protein sequence ID" value="KAJ7557131.1"/>
    <property type="molecule type" value="Genomic_DNA"/>
</dbReference>
<evidence type="ECO:0000313" key="2">
    <source>
        <dbReference type="Proteomes" id="UP001162992"/>
    </source>
</evidence>
<reference evidence="2" key="1">
    <citation type="journal article" date="2024" name="Proc. Natl. Acad. Sci. U.S.A.">
        <title>Extraordinary preservation of gene collinearity over three hundred million years revealed in homosporous lycophytes.</title>
        <authorList>
            <person name="Li C."/>
            <person name="Wickell D."/>
            <person name="Kuo L.Y."/>
            <person name="Chen X."/>
            <person name="Nie B."/>
            <person name="Liao X."/>
            <person name="Peng D."/>
            <person name="Ji J."/>
            <person name="Jenkins J."/>
            <person name="Williams M."/>
            <person name="Shu S."/>
            <person name="Plott C."/>
            <person name="Barry K."/>
            <person name="Rajasekar S."/>
            <person name="Grimwood J."/>
            <person name="Han X."/>
            <person name="Sun S."/>
            <person name="Hou Z."/>
            <person name="He W."/>
            <person name="Dai G."/>
            <person name="Sun C."/>
            <person name="Schmutz J."/>
            <person name="Leebens-Mack J.H."/>
            <person name="Li F.W."/>
            <person name="Wang L."/>
        </authorList>
    </citation>
    <scope>NUCLEOTIDE SEQUENCE [LARGE SCALE GENOMIC DNA]</scope>
    <source>
        <strain evidence="2">cv. PW_Plant_1</strain>
    </source>
</reference>
<gene>
    <name evidence="1" type="ORF">O6H91_05G112800</name>
</gene>
<accession>A0ACC2DS73</accession>
<sequence length="148" mass="17256">MCYDEELLGLYTILWDPMRAIRMDLRMQHISTVKAILMHEHRAVLPATKCHNQIELTPTFPSDMSRTSGTVDGPGEDDICNEKYSQSLIWTRSYEVVLSKAFEVKLFGMQFTVITLSDLYGSHNMERIFKIFLIITTFLFDNLKKLIW</sequence>
<protein>
    <submittedName>
        <fullName evidence="1">Uncharacterized protein</fullName>
    </submittedName>
</protein>